<protein>
    <submittedName>
        <fullName evidence="1">Uncharacterized protein</fullName>
    </submittedName>
</protein>
<sequence>MFINFWYRFFTSLHSFVFLIFLFGVFFSLSAEETKQEGAEVGKQTSVPLEDREDNKTRMDIFNQVYEHRLMIRGGWGIGKLSPAILNETGPAWFQNSLFRQIREPGAPLSIPYKPAKDLGVNSQFWDIRYGYKNKFEVQFAEDTSLGVYSRDLPASNNFFSPRTDTYWASTFEGNRLLRFEGVSQHLRFSYTHPFSKIFMIGPSINFHRYTERNNISYGSYSTSRPEAAVPNKVTWSIGGDANAEYSMKGILPGIFAKFKLRDWWELRARVELLDRKGNFSVLGSQIIQEVFTDGSSNLNGVVPAYGGKVRDKGTILNLETSFQYCRFSLDIGMIRQDVKRTYDTYLGDTIGNVPRSDYSARSVYIGFSEMSGSIKHTVTEFYIMPGVSFYYDADGIY</sequence>
<evidence type="ECO:0000313" key="1">
    <source>
        <dbReference type="EMBL" id="PJZ85360.1"/>
    </source>
</evidence>
<dbReference type="RefSeq" id="WP_100742261.1">
    <property type="nucleotide sequence ID" value="NZ_NPDW01000001.1"/>
</dbReference>
<reference evidence="1 2" key="1">
    <citation type="submission" date="2017-07" db="EMBL/GenBank/DDBJ databases">
        <title>Leptospira spp. isolated from tropical soils.</title>
        <authorList>
            <person name="Thibeaux R."/>
            <person name="Iraola G."/>
            <person name="Ferres I."/>
            <person name="Bierque E."/>
            <person name="Girault D."/>
            <person name="Soupe-Gilbert M.-E."/>
            <person name="Picardeau M."/>
            <person name="Goarant C."/>
        </authorList>
    </citation>
    <scope>NUCLEOTIDE SEQUENCE [LARGE SCALE GENOMIC DNA]</scope>
    <source>
        <strain evidence="1 2">FH2-B-A1</strain>
    </source>
</reference>
<organism evidence="1 2">
    <name type="scientific">Leptospira harrisiae</name>
    <dbReference type="NCBI Taxonomy" id="2023189"/>
    <lineage>
        <taxon>Bacteria</taxon>
        <taxon>Pseudomonadati</taxon>
        <taxon>Spirochaetota</taxon>
        <taxon>Spirochaetia</taxon>
        <taxon>Leptospirales</taxon>
        <taxon>Leptospiraceae</taxon>
        <taxon>Leptospira</taxon>
    </lineage>
</organism>
<gene>
    <name evidence="1" type="ORF">CH364_03690</name>
</gene>
<proteinExistence type="predicted"/>
<dbReference type="EMBL" id="NPDX01000001">
    <property type="protein sequence ID" value="PJZ85360.1"/>
    <property type="molecule type" value="Genomic_DNA"/>
</dbReference>
<dbReference type="OrthoDB" id="338309at2"/>
<evidence type="ECO:0000313" key="2">
    <source>
        <dbReference type="Proteomes" id="UP000232145"/>
    </source>
</evidence>
<dbReference type="Proteomes" id="UP000232145">
    <property type="component" value="Unassembled WGS sequence"/>
</dbReference>
<accession>A0A2N0AM42</accession>
<keyword evidence="2" id="KW-1185">Reference proteome</keyword>
<comment type="caution">
    <text evidence="1">The sequence shown here is derived from an EMBL/GenBank/DDBJ whole genome shotgun (WGS) entry which is preliminary data.</text>
</comment>
<dbReference type="AlphaFoldDB" id="A0A2N0AM42"/>
<name>A0A2N0AM42_9LEPT</name>